<reference evidence="1" key="1">
    <citation type="submission" date="2023-04" db="EMBL/GenBank/DDBJ databases">
        <title>Draft Genome sequencing of Naganishia species isolated from polar environments using Oxford Nanopore Technology.</title>
        <authorList>
            <person name="Leo P."/>
            <person name="Venkateswaran K."/>
        </authorList>
    </citation>
    <scope>NUCLEOTIDE SEQUENCE</scope>
    <source>
        <strain evidence="1">MNA-CCFEE 5425</strain>
    </source>
</reference>
<protein>
    <submittedName>
        <fullName evidence="1">Uncharacterized protein</fullName>
    </submittedName>
</protein>
<evidence type="ECO:0000313" key="1">
    <source>
        <dbReference type="EMBL" id="KAJ9116371.1"/>
    </source>
</evidence>
<gene>
    <name evidence="1" type="ORF">QFC22_004812</name>
</gene>
<dbReference type="Proteomes" id="UP001243375">
    <property type="component" value="Unassembled WGS sequence"/>
</dbReference>
<evidence type="ECO:0000313" key="2">
    <source>
        <dbReference type="Proteomes" id="UP001243375"/>
    </source>
</evidence>
<sequence>MRSYLGKSMALRPERLRLERGEPRASRVMVATGMGSVPSVKMDIPIGYLYGNKFRGPLTPLVEKIRQEIYTEPYQNIDFSRHRNNVHPCDVFYPRHPVGKLLNEVALVCENFVPSLFRRKALDSTYKLVVYEDENTQYQSIAPVSKMLNMVCRFAAEGPDSDAFKQHLAKIDDFLWMSEEGLMMTGTNGSQLWDLAFISQAVVESGLAEVEANKESCSRALDWLDKAQIRNDPKWFKEAYRHRSKGAWPFSTPEQGYMVSDCAGEGLKAVLALQSLKALAHRYLSQKVDDRRLEDCVDLLLTMQNTDGGFASYELVRGSNWLEWLSNSEVFDTPSRKPSSICMAPKRLMGLGMVPGQGICFTYATMFALEALGLAGETYSNSASVRKACAFLVSHQMMDGGWGETYLSCVKDEYSQHETSQVVQTSWAILGLIYAQYPDKQVIRRACQLIMHRQQPDGSWLQEDAEGIFNKNCVIDYPNYKFSFPIWALGKASEYLASCEALGKER</sequence>
<accession>A0ACC2WZ02</accession>
<name>A0ACC2WZ02_9TREE</name>
<organism evidence="1 2">
    <name type="scientific">Naganishia vaughanmartiniae</name>
    <dbReference type="NCBI Taxonomy" id="1424756"/>
    <lineage>
        <taxon>Eukaryota</taxon>
        <taxon>Fungi</taxon>
        <taxon>Dikarya</taxon>
        <taxon>Basidiomycota</taxon>
        <taxon>Agaricomycotina</taxon>
        <taxon>Tremellomycetes</taxon>
        <taxon>Filobasidiales</taxon>
        <taxon>Filobasidiaceae</taxon>
        <taxon>Naganishia</taxon>
    </lineage>
</organism>
<proteinExistence type="predicted"/>
<comment type="caution">
    <text evidence="1">The sequence shown here is derived from an EMBL/GenBank/DDBJ whole genome shotgun (WGS) entry which is preliminary data.</text>
</comment>
<keyword evidence="2" id="KW-1185">Reference proteome</keyword>
<dbReference type="EMBL" id="JASBWU010000014">
    <property type="protein sequence ID" value="KAJ9116371.1"/>
    <property type="molecule type" value="Genomic_DNA"/>
</dbReference>